<dbReference type="AlphaFoldDB" id="A0A4P2VPX2"/>
<protein>
    <submittedName>
        <fullName evidence="4">Methylmalonyl-CoA epimerase</fullName>
    </submittedName>
</protein>
<evidence type="ECO:0000313" key="4">
    <source>
        <dbReference type="EMBL" id="BBH54294.1"/>
    </source>
</evidence>
<gene>
    <name evidence="4" type="ORF">JCM31447_27580</name>
</gene>
<dbReference type="GO" id="GO:0004493">
    <property type="term" value="F:methylmalonyl-CoA epimerase activity"/>
    <property type="evidence" value="ECO:0007669"/>
    <property type="project" value="TreeGrafter"/>
</dbReference>
<dbReference type="OrthoDB" id="332982at2"/>
<dbReference type="Pfam" id="PF13669">
    <property type="entry name" value="Glyoxalase_4"/>
    <property type="match status" value="1"/>
</dbReference>
<dbReference type="CDD" id="cd07249">
    <property type="entry name" value="MMCE"/>
    <property type="match status" value="1"/>
</dbReference>
<keyword evidence="2" id="KW-0479">Metal-binding</keyword>
<keyword evidence="5" id="KW-1185">Reference proteome</keyword>
<dbReference type="PANTHER" id="PTHR43048:SF3">
    <property type="entry name" value="METHYLMALONYL-COA EPIMERASE, MITOCHONDRIAL"/>
    <property type="match status" value="1"/>
</dbReference>
<evidence type="ECO:0000259" key="3">
    <source>
        <dbReference type="PROSITE" id="PS51819"/>
    </source>
</evidence>
<dbReference type="SUPFAM" id="SSF54593">
    <property type="entry name" value="Glyoxalase/Bleomycin resistance protein/Dihydroxybiphenyl dioxygenase"/>
    <property type="match status" value="1"/>
</dbReference>
<feature type="domain" description="VOC" evidence="3">
    <location>
        <begin position="5"/>
        <end position="133"/>
    </location>
</feature>
<dbReference type="InterPro" id="IPR017515">
    <property type="entry name" value="MeMalonyl-CoA_epimerase"/>
</dbReference>
<dbReference type="EMBL" id="AP019368">
    <property type="protein sequence ID" value="BBH54294.1"/>
    <property type="molecule type" value="Genomic_DNA"/>
</dbReference>
<dbReference type="NCBIfam" id="TIGR03081">
    <property type="entry name" value="metmalonyl_epim"/>
    <property type="match status" value="1"/>
</dbReference>
<dbReference type="Gene3D" id="3.10.180.10">
    <property type="entry name" value="2,3-Dihydroxybiphenyl 1,2-Dioxygenase, domain 1"/>
    <property type="match status" value="1"/>
</dbReference>
<dbReference type="Proteomes" id="UP000291236">
    <property type="component" value="Chromosome"/>
</dbReference>
<dbReference type="GO" id="GO:0046872">
    <property type="term" value="F:metal ion binding"/>
    <property type="evidence" value="ECO:0007669"/>
    <property type="project" value="UniProtKB-KW"/>
</dbReference>
<evidence type="ECO:0000313" key="5">
    <source>
        <dbReference type="Proteomes" id="UP000291236"/>
    </source>
</evidence>
<dbReference type="RefSeq" id="WP_130611778.1">
    <property type="nucleotide sequence ID" value="NZ_AP019368.1"/>
</dbReference>
<dbReference type="InterPro" id="IPR051785">
    <property type="entry name" value="MMCE/EMCE_epimerase"/>
</dbReference>
<organism evidence="4 5">
    <name type="scientific">Fluviispira sanaruensis</name>
    <dbReference type="NCBI Taxonomy" id="2493639"/>
    <lineage>
        <taxon>Bacteria</taxon>
        <taxon>Pseudomonadati</taxon>
        <taxon>Bdellovibrionota</taxon>
        <taxon>Oligoflexia</taxon>
        <taxon>Silvanigrellales</taxon>
        <taxon>Silvanigrellaceae</taxon>
        <taxon>Fluviispira</taxon>
    </lineage>
</organism>
<dbReference type="PROSITE" id="PS51819">
    <property type="entry name" value="VOC"/>
    <property type="match status" value="1"/>
</dbReference>
<evidence type="ECO:0000256" key="1">
    <source>
        <dbReference type="ARBA" id="ARBA00009308"/>
    </source>
</evidence>
<dbReference type="InterPro" id="IPR037523">
    <property type="entry name" value="VOC_core"/>
</dbReference>
<comment type="similarity">
    <text evidence="1">Belongs to the methylmalonyl-CoA epimerase family.</text>
</comment>
<dbReference type="KEGG" id="sbf:JCM31447_27580"/>
<proteinExistence type="inferred from homology"/>
<dbReference type="PANTHER" id="PTHR43048">
    <property type="entry name" value="METHYLMALONYL-COA EPIMERASE"/>
    <property type="match status" value="1"/>
</dbReference>
<reference evidence="4 5" key="1">
    <citation type="submission" date="2018-12" db="EMBL/GenBank/DDBJ databases">
        <title>Rubrispira sanarue gen. nov., sp., nov., a member of the order Silvanigrellales, isolated from a brackish lake in Hamamatsu Japan.</title>
        <authorList>
            <person name="Maejima Y."/>
            <person name="Iino T."/>
            <person name="Muraguchi Y."/>
            <person name="Fukuda K."/>
            <person name="Nojiri H."/>
            <person name="Ohkuma M."/>
            <person name="Moriuchi R."/>
            <person name="Dohra H."/>
            <person name="Kimbara K."/>
            <person name="Shintani M."/>
        </authorList>
    </citation>
    <scope>NUCLEOTIDE SEQUENCE [LARGE SCALE GENOMIC DNA]</scope>
    <source>
        <strain evidence="4 5">RF1110005</strain>
    </source>
</reference>
<evidence type="ECO:0000256" key="2">
    <source>
        <dbReference type="ARBA" id="ARBA00022723"/>
    </source>
</evidence>
<name>A0A4P2VPX2_FLUSA</name>
<dbReference type="InterPro" id="IPR029068">
    <property type="entry name" value="Glyas_Bleomycin-R_OHBP_Dase"/>
</dbReference>
<dbReference type="GO" id="GO:0046491">
    <property type="term" value="P:L-methylmalonyl-CoA metabolic process"/>
    <property type="evidence" value="ECO:0007669"/>
    <property type="project" value="TreeGrafter"/>
</dbReference>
<accession>A0A4P2VPX2</accession>
<sequence length="136" mass="15402">MLIKRISHLGIVPKDVEKSVKFFHGILNLVKEGSEIVEEQMVSVQFIRAENSRLEILEATSSDSPIAKFLESRGSGVQHVALEVDNLDEWIDHLKKNNIRLIDDVPRYGAHNTRIIFIHPHSTGGVLVELVEEQNK</sequence>